<name>A0ABM1SYL5_LIMPO</name>
<proteinExistence type="predicted"/>
<evidence type="ECO:0000256" key="6">
    <source>
        <dbReference type="ARBA" id="ARBA00022741"/>
    </source>
</evidence>
<keyword evidence="8" id="KW-0342">GTP-binding</keyword>
<dbReference type="InterPro" id="IPR001828">
    <property type="entry name" value="ANF_lig-bd_rcpt"/>
</dbReference>
<dbReference type="Pfam" id="PF01094">
    <property type="entry name" value="ANF_receptor"/>
    <property type="match status" value="1"/>
</dbReference>
<evidence type="ECO:0000256" key="10">
    <source>
        <dbReference type="ARBA" id="ARBA00023170"/>
    </source>
</evidence>
<reference evidence="18" key="1">
    <citation type="submission" date="2025-08" db="UniProtKB">
        <authorList>
            <consortium name="RefSeq"/>
        </authorList>
    </citation>
    <scope>IDENTIFICATION</scope>
    <source>
        <tissue evidence="18">Muscle</tissue>
    </source>
</reference>
<evidence type="ECO:0000256" key="13">
    <source>
        <dbReference type="ARBA" id="ARBA00023293"/>
    </source>
</evidence>
<keyword evidence="9 14" id="KW-0472">Membrane</keyword>
<dbReference type="SUPFAM" id="SSF53822">
    <property type="entry name" value="Periplasmic binding protein-like I"/>
    <property type="match status" value="1"/>
</dbReference>
<dbReference type="InterPro" id="IPR011009">
    <property type="entry name" value="Kinase-like_dom_sf"/>
</dbReference>
<dbReference type="Pfam" id="PF00211">
    <property type="entry name" value="Guanylate_cyc"/>
    <property type="match status" value="1"/>
</dbReference>
<organism evidence="17 18">
    <name type="scientific">Limulus polyphemus</name>
    <name type="common">Atlantic horseshoe crab</name>
    <dbReference type="NCBI Taxonomy" id="6850"/>
    <lineage>
        <taxon>Eukaryota</taxon>
        <taxon>Metazoa</taxon>
        <taxon>Ecdysozoa</taxon>
        <taxon>Arthropoda</taxon>
        <taxon>Chelicerata</taxon>
        <taxon>Merostomata</taxon>
        <taxon>Xiphosura</taxon>
        <taxon>Limulidae</taxon>
        <taxon>Limulus</taxon>
    </lineage>
</organism>
<keyword evidence="6" id="KW-0547">Nucleotide-binding</keyword>
<dbReference type="SUPFAM" id="SSF56112">
    <property type="entry name" value="Protein kinase-like (PK-like)"/>
    <property type="match status" value="1"/>
</dbReference>
<dbReference type="Gene3D" id="3.40.50.2300">
    <property type="match status" value="1"/>
</dbReference>
<evidence type="ECO:0000313" key="17">
    <source>
        <dbReference type="Proteomes" id="UP000694941"/>
    </source>
</evidence>
<dbReference type="InterPro" id="IPR000719">
    <property type="entry name" value="Prot_kinase_dom"/>
</dbReference>
<dbReference type="GeneID" id="106465176"/>
<dbReference type="CDD" id="cd07302">
    <property type="entry name" value="CHD"/>
    <property type="match status" value="1"/>
</dbReference>
<dbReference type="Gene3D" id="1.10.510.10">
    <property type="entry name" value="Transferase(Phosphotransferase) domain 1"/>
    <property type="match status" value="1"/>
</dbReference>
<evidence type="ECO:0000256" key="5">
    <source>
        <dbReference type="ARBA" id="ARBA00022729"/>
    </source>
</evidence>
<evidence type="ECO:0000259" key="15">
    <source>
        <dbReference type="PROSITE" id="PS50011"/>
    </source>
</evidence>
<keyword evidence="5" id="KW-0732">Signal</keyword>
<dbReference type="PROSITE" id="PS50125">
    <property type="entry name" value="GUANYLATE_CYCLASE_2"/>
    <property type="match status" value="1"/>
</dbReference>
<evidence type="ECO:0000256" key="11">
    <source>
        <dbReference type="ARBA" id="ARBA00023180"/>
    </source>
</evidence>
<dbReference type="InterPro" id="IPR001054">
    <property type="entry name" value="A/G_cyclase"/>
</dbReference>
<evidence type="ECO:0000256" key="1">
    <source>
        <dbReference type="ARBA" id="ARBA00001436"/>
    </source>
</evidence>
<keyword evidence="17" id="KW-1185">Reference proteome</keyword>
<dbReference type="Gene3D" id="3.30.70.1230">
    <property type="entry name" value="Nucleotide cyclase"/>
    <property type="match status" value="1"/>
</dbReference>
<evidence type="ECO:0000259" key="16">
    <source>
        <dbReference type="PROSITE" id="PS50125"/>
    </source>
</evidence>
<keyword evidence="12" id="KW-0456">Lyase</keyword>
<keyword evidence="11" id="KW-0325">Glycoprotein</keyword>
<comment type="subcellular location">
    <subcellularLocation>
        <location evidence="2">Cell membrane</location>
        <topology evidence="2">Single-pass type I membrane protein</topology>
    </subcellularLocation>
</comment>
<evidence type="ECO:0000256" key="3">
    <source>
        <dbReference type="ARBA" id="ARBA00012202"/>
    </source>
</evidence>
<dbReference type="InterPro" id="IPR050401">
    <property type="entry name" value="Cyclic_nucleotide_synthase"/>
</dbReference>
<comment type="catalytic activity">
    <reaction evidence="1">
        <text>GTP = 3',5'-cyclic GMP + diphosphate</text>
        <dbReference type="Rhea" id="RHEA:13665"/>
        <dbReference type="ChEBI" id="CHEBI:33019"/>
        <dbReference type="ChEBI" id="CHEBI:37565"/>
        <dbReference type="ChEBI" id="CHEBI:57746"/>
        <dbReference type="EC" id="4.6.1.2"/>
    </reaction>
</comment>
<evidence type="ECO:0000256" key="9">
    <source>
        <dbReference type="ARBA" id="ARBA00023136"/>
    </source>
</evidence>
<dbReference type="PROSITE" id="PS50011">
    <property type="entry name" value="PROTEIN_KINASE_DOM"/>
    <property type="match status" value="1"/>
</dbReference>
<dbReference type="Pfam" id="PF07714">
    <property type="entry name" value="PK_Tyr_Ser-Thr"/>
    <property type="match status" value="1"/>
</dbReference>
<gene>
    <name evidence="18" type="primary">LOC106465176</name>
</gene>
<dbReference type="InterPro" id="IPR029787">
    <property type="entry name" value="Nucleotide_cyclase"/>
</dbReference>
<keyword evidence="4 14" id="KW-0812">Transmembrane</keyword>
<evidence type="ECO:0000256" key="8">
    <source>
        <dbReference type="ARBA" id="ARBA00023134"/>
    </source>
</evidence>
<feature type="transmembrane region" description="Helical" evidence="14">
    <location>
        <begin position="118"/>
        <end position="140"/>
    </location>
</feature>
<dbReference type="SMART" id="SM00044">
    <property type="entry name" value="CYCc"/>
    <property type="match status" value="1"/>
</dbReference>
<evidence type="ECO:0000256" key="2">
    <source>
        <dbReference type="ARBA" id="ARBA00004251"/>
    </source>
</evidence>
<dbReference type="InterPro" id="IPR001245">
    <property type="entry name" value="Ser-Thr/Tyr_kinase_cat_dom"/>
</dbReference>
<feature type="domain" description="Guanylate cyclase" evidence="16">
    <location>
        <begin position="526"/>
        <end position="629"/>
    </location>
</feature>
<dbReference type="RefSeq" id="XP_022248721.1">
    <property type="nucleotide sequence ID" value="XM_022393013.1"/>
</dbReference>
<dbReference type="SUPFAM" id="SSF55073">
    <property type="entry name" value="Nucleotide cyclase"/>
    <property type="match status" value="1"/>
</dbReference>
<dbReference type="PRINTS" id="PR00255">
    <property type="entry name" value="NATPEPTIDER"/>
</dbReference>
<evidence type="ECO:0000313" key="18">
    <source>
        <dbReference type="RefSeq" id="XP_022248721.1"/>
    </source>
</evidence>
<sequence length="629" mass="71680">MYEAVILYVLAATEILKEGKNITNGTAVTHKMWNRTFEGMTGNVSINSNGDRDADYALMDMNPKTGIFEIVAMYYGATKQFVDIDGKEIHWPGGRQGPPPDTPPCGFDGSECPETPRYAIFTGILTGLLIVLTILSLFIYRHYKFEAEIASMSWRIKQEEVVINPSFKRHFGSKMSFTKFSGSNSLSCGSLTLGDQSRQIFTKTAYYKSTLVAIKPVNKSKIEINRQFLLEIKKMKSLQHHHIARFIGACVDSPIPFLITEYCPKGSLLDILENDQIALDWMFRYSLTHDIIKGMAYLHGSEVRCHGNLKSSNCVVDSRFVLKITDFGLHSLRVYEENVDSYDYWRRKLWTAPELLRMPNQFNEGTQKGDVYAFAIIAHEIVAREGPFYLGIPDVSPKEIVENVKHGQKPPFRPYLEEEVCNKEIEEMIQRCWAEDPTERPDFQALKSVIRKLNKDNESGNILDNLLSRMEQYANNLETLVEERTADYLEEKRKAEDLLYQLLPRSVASQLIHGESVTAEAFDTVTIYFSDIVGFTELSAESTPMQVVDLLNDLYTCFDSIIENFDVYKVETIGDAYMVVSGLPVRNGTFHAREIARMSIALRNTVMSFTIRHRTNEQLKLRIGIHTGQ</sequence>
<feature type="domain" description="Protein kinase" evidence="15">
    <location>
        <begin position="180"/>
        <end position="450"/>
    </location>
</feature>
<evidence type="ECO:0000256" key="14">
    <source>
        <dbReference type="SAM" id="Phobius"/>
    </source>
</evidence>
<accession>A0ABM1SYL5</accession>
<dbReference type="InterPro" id="IPR028082">
    <property type="entry name" value="Peripla_BP_I"/>
</dbReference>
<evidence type="ECO:0000256" key="12">
    <source>
        <dbReference type="ARBA" id="ARBA00023239"/>
    </source>
</evidence>
<protein>
    <recommendedName>
        <fullName evidence="3">guanylate cyclase</fullName>
        <ecNumber evidence="3">4.6.1.2</ecNumber>
    </recommendedName>
</protein>
<dbReference type="InterPro" id="IPR001170">
    <property type="entry name" value="ANPR/GUC"/>
</dbReference>
<dbReference type="PANTHER" id="PTHR11920:SF494">
    <property type="entry name" value="ATRIAL NATRIURETIC PEPTIDE RECEPTOR 2"/>
    <property type="match status" value="1"/>
</dbReference>
<dbReference type="EC" id="4.6.1.2" evidence="3"/>
<dbReference type="Proteomes" id="UP000694941">
    <property type="component" value="Unplaced"/>
</dbReference>
<evidence type="ECO:0000256" key="7">
    <source>
        <dbReference type="ARBA" id="ARBA00022989"/>
    </source>
</evidence>
<keyword evidence="7 14" id="KW-1133">Transmembrane helix</keyword>
<dbReference type="PANTHER" id="PTHR11920">
    <property type="entry name" value="GUANYLYL CYCLASE"/>
    <property type="match status" value="1"/>
</dbReference>
<dbReference type="CDD" id="cd14042">
    <property type="entry name" value="PK_GC-A_B"/>
    <property type="match status" value="1"/>
</dbReference>
<evidence type="ECO:0000256" key="4">
    <source>
        <dbReference type="ARBA" id="ARBA00022692"/>
    </source>
</evidence>
<keyword evidence="13" id="KW-0141">cGMP biosynthesis</keyword>
<keyword evidence="10" id="KW-0675">Receptor</keyword>